<keyword evidence="5" id="KW-1185">Reference proteome</keyword>
<evidence type="ECO:0000256" key="3">
    <source>
        <dbReference type="PROSITE-ProRule" id="PRU00708"/>
    </source>
</evidence>
<protein>
    <submittedName>
        <fullName evidence="4">Pentatricopeptide repeat-containing protein</fullName>
    </submittedName>
</protein>
<dbReference type="Pfam" id="PF13041">
    <property type="entry name" value="PPR_2"/>
    <property type="match status" value="1"/>
</dbReference>
<dbReference type="InterPro" id="IPR050667">
    <property type="entry name" value="PPR-containing_protein"/>
</dbReference>
<dbReference type="PANTHER" id="PTHR47939:SF10">
    <property type="entry name" value="PENTACOTRIPEPTIDE-REPEAT REGION OF PRORP DOMAIN-CONTAINING PROTEIN"/>
    <property type="match status" value="1"/>
</dbReference>
<dbReference type="InterPro" id="IPR011990">
    <property type="entry name" value="TPR-like_helical_dom_sf"/>
</dbReference>
<dbReference type="PANTHER" id="PTHR47939">
    <property type="entry name" value="MEMBRANE-ASSOCIATED SALT-INDUCIBLE PROTEIN-LIKE"/>
    <property type="match status" value="1"/>
</dbReference>
<dbReference type="KEGG" id="qsa:O6P43_029821"/>
<dbReference type="NCBIfam" id="TIGR00756">
    <property type="entry name" value="PPR"/>
    <property type="match status" value="3"/>
</dbReference>
<sequence>MRNSPSLNGINEEPFEENDSLQMEAFLSRDDEVYKIDVEQMENVRFFKWAWKEKSFNVTTRVLKSLTRAICSNLRRKESYCLWDLIRDIAEKENGVMNEEILNELIISFSKLGKGKAALEVFNKFGELGSVLNVDTYYFTIEALCRRHFLYGAWSVFEKMLDAGSLADGEKVGKIISWFCKGRRGKDAHAVYMLAKEKNKYTPLFAMIAEGPPPGNAVFNSTINGYSKAGDMGEALEMLKLMESWGLKPVVYTYTVIMSGYASGDQMEEASKVLREVKKKHSKLSPVTYHTLIGGYCKLRQFDEALQLLAEMRDFGIEPIVDEYDKLIQSLCLKAVDWETAAKVLEEMKEKGLYAMGITRALIGAVKEMEKEAVKTVEISAVA</sequence>
<organism evidence="4 5">
    <name type="scientific">Quillaja saponaria</name>
    <name type="common">Soap bark tree</name>
    <dbReference type="NCBI Taxonomy" id="32244"/>
    <lineage>
        <taxon>Eukaryota</taxon>
        <taxon>Viridiplantae</taxon>
        <taxon>Streptophyta</taxon>
        <taxon>Embryophyta</taxon>
        <taxon>Tracheophyta</taxon>
        <taxon>Spermatophyta</taxon>
        <taxon>Magnoliopsida</taxon>
        <taxon>eudicotyledons</taxon>
        <taxon>Gunneridae</taxon>
        <taxon>Pentapetalae</taxon>
        <taxon>rosids</taxon>
        <taxon>fabids</taxon>
        <taxon>Fabales</taxon>
        <taxon>Quillajaceae</taxon>
        <taxon>Quillaja</taxon>
    </lineage>
</organism>
<accession>A0AAD7L1G4</accession>
<name>A0AAD7L1G4_QUISA</name>
<gene>
    <name evidence="4" type="ORF">O6P43_029821</name>
</gene>
<evidence type="ECO:0000313" key="5">
    <source>
        <dbReference type="Proteomes" id="UP001163823"/>
    </source>
</evidence>
<proteinExistence type="inferred from homology"/>
<dbReference type="EMBL" id="JARAOO010000012">
    <property type="protein sequence ID" value="KAJ7949493.1"/>
    <property type="molecule type" value="Genomic_DNA"/>
</dbReference>
<evidence type="ECO:0000256" key="1">
    <source>
        <dbReference type="ARBA" id="ARBA00007626"/>
    </source>
</evidence>
<reference evidence="4" key="1">
    <citation type="journal article" date="2023" name="Science">
        <title>Elucidation of the pathway for biosynthesis of saponin adjuvants from the soapbark tree.</title>
        <authorList>
            <person name="Reed J."/>
            <person name="Orme A."/>
            <person name="El-Demerdash A."/>
            <person name="Owen C."/>
            <person name="Martin L.B.B."/>
            <person name="Misra R.C."/>
            <person name="Kikuchi S."/>
            <person name="Rejzek M."/>
            <person name="Martin A.C."/>
            <person name="Harkess A."/>
            <person name="Leebens-Mack J."/>
            <person name="Louveau T."/>
            <person name="Stephenson M.J."/>
            <person name="Osbourn A."/>
        </authorList>
    </citation>
    <scope>NUCLEOTIDE SEQUENCE</scope>
    <source>
        <strain evidence="4">S10</strain>
    </source>
</reference>
<dbReference type="Pfam" id="PF01535">
    <property type="entry name" value="PPR"/>
    <property type="match status" value="4"/>
</dbReference>
<dbReference type="Proteomes" id="UP001163823">
    <property type="component" value="Chromosome 12"/>
</dbReference>
<feature type="repeat" description="PPR" evidence="3">
    <location>
        <begin position="285"/>
        <end position="319"/>
    </location>
</feature>
<evidence type="ECO:0000313" key="4">
    <source>
        <dbReference type="EMBL" id="KAJ7949493.1"/>
    </source>
</evidence>
<dbReference type="Gene3D" id="1.25.40.10">
    <property type="entry name" value="Tetratricopeptide repeat domain"/>
    <property type="match status" value="2"/>
</dbReference>
<dbReference type="PROSITE" id="PS51375">
    <property type="entry name" value="PPR"/>
    <property type="match status" value="4"/>
</dbReference>
<feature type="repeat" description="PPR" evidence="3">
    <location>
        <begin position="320"/>
        <end position="355"/>
    </location>
</feature>
<evidence type="ECO:0000256" key="2">
    <source>
        <dbReference type="ARBA" id="ARBA00022737"/>
    </source>
</evidence>
<feature type="repeat" description="PPR" evidence="3">
    <location>
        <begin position="250"/>
        <end position="284"/>
    </location>
</feature>
<comment type="similarity">
    <text evidence="1">Belongs to the PPR family. P subfamily.</text>
</comment>
<keyword evidence="2" id="KW-0677">Repeat</keyword>
<feature type="repeat" description="PPR" evidence="3">
    <location>
        <begin position="215"/>
        <end position="249"/>
    </location>
</feature>
<dbReference type="InterPro" id="IPR002885">
    <property type="entry name" value="PPR_rpt"/>
</dbReference>
<dbReference type="AlphaFoldDB" id="A0AAD7L1G4"/>
<comment type="caution">
    <text evidence="4">The sequence shown here is derived from an EMBL/GenBank/DDBJ whole genome shotgun (WGS) entry which is preliminary data.</text>
</comment>